<accession>A0A1N7GU27</accession>
<feature type="region of interest" description="Disordered" evidence="3">
    <location>
        <begin position="246"/>
        <end position="274"/>
    </location>
</feature>
<organism evidence="4 5">
    <name type="scientific">Microbispora rosea</name>
    <dbReference type="NCBI Taxonomy" id="58117"/>
    <lineage>
        <taxon>Bacteria</taxon>
        <taxon>Bacillati</taxon>
        <taxon>Actinomycetota</taxon>
        <taxon>Actinomycetes</taxon>
        <taxon>Streptosporangiales</taxon>
        <taxon>Streptosporangiaceae</taxon>
        <taxon>Microbispora</taxon>
    </lineage>
</organism>
<dbReference type="PANTHER" id="PTHR43157:SF31">
    <property type="entry name" value="PHOSPHATIDYLINOSITOL-GLYCAN BIOSYNTHESIS CLASS F PROTEIN"/>
    <property type="match status" value="1"/>
</dbReference>
<dbReference type="PRINTS" id="PR00080">
    <property type="entry name" value="SDRFAMILY"/>
</dbReference>
<evidence type="ECO:0000256" key="3">
    <source>
        <dbReference type="SAM" id="MobiDB-lite"/>
    </source>
</evidence>
<dbReference type="InterPro" id="IPR002347">
    <property type="entry name" value="SDR_fam"/>
</dbReference>
<evidence type="ECO:0000256" key="2">
    <source>
        <dbReference type="RuleBase" id="RU000363"/>
    </source>
</evidence>
<dbReference type="NCBIfam" id="NF004846">
    <property type="entry name" value="PRK06197.1"/>
    <property type="match status" value="1"/>
</dbReference>
<gene>
    <name evidence="4" type="ORF">SAMN05421833_13298</name>
</gene>
<dbReference type="InterPro" id="IPR036291">
    <property type="entry name" value="NAD(P)-bd_dom_sf"/>
</dbReference>
<comment type="similarity">
    <text evidence="2">Belongs to the short-chain dehydrogenases/reductases (SDR) family.</text>
</comment>
<dbReference type="PANTHER" id="PTHR43157">
    <property type="entry name" value="PHOSPHATIDYLINOSITOL-GLYCAN BIOSYNTHESIS CLASS F PROTEIN-RELATED"/>
    <property type="match status" value="1"/>
</dbReference>
<dbReference type="PRINTS" id="PR00081">
    <property type="entry name" value="GDHRDH"/>
</dbReference>
<feature type="compositionally biased region" description="Gly residues" evidence="3">
    <location>
        <begin position="250"/>
        <end position="259"/>
    </location>
</feature>
<dbReference type="Gene3D" id="3.40.50.720">
    <property type="entry name" value="NAD(P)-binding Rossmann-like Domain"/>
    <property type="match status" value="1"/>
</dbReference>
<protein>
    <submittedName>
        <fullName evidence="4">NAD(P)-dependent dehydrogenase, short-chain alcohol dehydrogenase family</fullName>
    </submittedName>
</protein>
<dbReference type="EMBL" id="FTNI01000032">
    <property type="protein sequence ID" value="SIS16062.1"/>
    <property type="molecule type" value="Genomic_DNA"/>
</dbReference>
<dbReference type="SUPFAM" id="SSF51735">
    <property type="entry name" value="NAD(P)-binding Rossmann-fold domains"/>
    <property type="match status" value="1"/>
</dbReference>
<dbReference type="STRING" id="58117.SAMN05421833_13298"/>
<dbReference type="OrthoDB" id="4577644at2"/>
<keyword evidence="5" id="KW-1185">Reference proteome</keyword>
<proteinExistence type="inferred from homology"/>
<dbReference type="GO" id="GO:0016491">
    <property type="term" value="F:oxidoreductase activity"/>
    <property type="evidence" value="ECO:0007669"/>
    <property type="project" value="UniProtKB-KW"/>
</dbReference>
<evidence type="ECO:0000313" key="4">
    <source>
        <dbReference type="EMBL" id="SIS16062.1"/>
    </source>
</evidence>
<dbReference type="Pfam" id="PF00106">
    <property type="entry name" value="adh_short"/>
    <property type="match status" value="1"/>
</dbReference>
<sequence>MWSARDIPPLDGTIALVTGATAGIGLETAKALAARGAHVVLGARDAARGGDAVRGLPGTGSVLALDLASLRSVRRAATEFHQRFDRLDILVNNAGLWWQPARLTEDGFESQMGVNHLGHFALTGLLLDLLERSPNGRVVTVSSKGASAGSVTNLDPGSLDRYRPTTAYNASKLANLLFAFELQHRLIAAGCSTISLAAHPGGARTELFRDASPGFRLINATIGWLLTQSAERGALPVLRAATDPHATGGEYYGPGGPGQFKGAPKPQRAPARAYDPVERRRLWTISEQSTGVPYSRLTESV</sequence>
<dbReference type="Proteomes" id="UP000186096">
    <property type="component" value="Unassembled WGS sequence"/>
</dbReference>
<dbReference type="AlphaFoldDB" id="A0A1N7GU27"/>
<reference evidence="5" key="1">
    <citation type="submission" date="2017-01" db="EMBL/GenBank/DDBJ databases">
        <authorList>
            <person name="Varghese N."/>
            <person name="Submissions S."/>
        </authorList>
    </citation>
    <scope>NUCLEOTIDE SEQUENCE [LARGE SCALE GENOMIC DNA]</scope>
    <source>
        <strain evidence="5">ATCC 12950</strain>
    </source>
</reference>
<evidence type="ECO:0000313" key="5">
    <source>
        <dbReference type="Proteomes" id="UP000186096"/>
    </source>
</evidence>
<keyword evidence="1" id="KW-0560">Oxidoreductase</keyword>
<evidence type="ECO:0000256" key="1">
    <source>
        <dbReference type="ARBA" id="ARBA00023002"/>
    </source>
</evidence>
<name>A0A1N7GU27_9ACTN</name>
<dbReference type="RefSeq" id="WP_076441195.1">
    <property type="nucleotide sequence ID" value="NZ_FTNI01000032.1"/>
</dbReference>